<protein>
    <submittedName>
        <fullName evidence="1">Uncharacterized protein</fullName>
    </submittedName>
</protein>
<organism evidence="1 2">
    <name type="scientific">Orenia metallireducens</name>
    <dbReference type="NCBI Taxonomy" id="1413210"/>
    <lineage>
        <taxon>Bacteria</taxon>
        <taxon>Bacillati</taxon>
        <taxon>Bacillota</taxon>
        <taxon>Clostridia</taxon>
        <taxon>Halanaerobiales</taxon>
        <taxon>Halobacteroidaceae</taxon>
        <taxon>Orenia</taxon>
    </lineage>
</organism>
<keyword evidence="2" id="KW-1185">Reference proteome</keyword>
<reference evidence="2" key="1">
    <citation type="submission" date="2017-09" db="EMBL/GenBank/DDBJ databases">
        <authorList>
            <person name="Varghese N."/>
            <person name="Submissions S."/>
        </authorList>
    </citation>
    <scope>NUCLEOTIDE SEQUENCE [LARGE SCALE GENOMIC DNA]</scope>
    <source>
        <strain evidence="2">MSL47</strain>
    </source>
</reference>
<accession>A0A285HZI4</accession>
<dbReference type="AlphaFoldDB" id="A0A285HZI4"/>
<evidence type="ECO:0000313" key="2">
    <source>
        <dbReference type="Proteomes" id="UP000219573"/>
    </source>
</evidence>
<proteinExistence type="predicted"/>
<dbReference type="EMBL" id="OBDZ01000028">
    <property type="protein sequence ID" value="SNY41109.1"/>
    <property type="molecule type" value="Genomic_DNA"/>
</dbReference>
<evidence type="ECO:0000313" key="1">
    <source>
        <dbReference type="EMBL" id="SNY41109.1"/>
    </source>
</evidence>
<dbReference type="Proteomes" id="UP000219573">
    <property type="component" value="Unassembled WGS sequence"/>
</dbReference>
<name>A0A285HZI4_9FIRM</name>
<gene>
    <name evidence="1" type="ORF">SAMN06265827_1284</name>
</gene>
<sequence>MKLAPHLIDFVKGRCLDNHNSEYGIETLAGLSLAYRLMYGLDNHNSEYGIETKDGGWFYVTHERMSLDNHNSEYGIETWDIYNNKKTKDQEFR</sequence>